<evidence type="ECO:0000259" key="4">
    <source>
        <dbReference type="SMART" id="SM00822"/>
    </source>
</evidence>
<dbReference type="AlphaFoldDB" id="A0A6J6MYE8"/>
<evidence type="ECO:0000256" key="1">
    <source>
        <dbReference type="ARBA" id="ARBA00006484"/>
    </source>
</evidence>
<evidence type="ECO:0000313" key="5">
    <source>
        <dbReference type="EMBL" id="CAB4679016.1"/>
    </source>
</evidence>
<comment type="similarity">
    <text evidence="1">Belongs to the short-chain dehydrogenases/reductases (SDR) family.</text>
</comment>
<dbReference type="NCBIfam" id="NF009466">
    <property type="entry name" value="PRK12826.1-2"/>
    <property type="match status" value="1"/>
</dbReference>
<protein>
    <submittedName>
        <fullName evidence="5">Unannotated protein</fullName>
    </submittedName>
</protein>
<dbReference type="Gene3D" id="3.40.50.720">
    <property type="entry name" value="NAD(P)-binding Rossmann-like Domain"/>
    <property type="match status" value="1"/>
</dbReference>
<keyword evidence="3" id="KW-0472">Membrane</keyword>
<dbReference type="Pfam" id="PF13561">
    <property type="entry name" value="adh_short_C2"/>
    <property type="match status" value="1"/>
</dbReference>
<dbReference type="InterPro" id="IPR002347">
    <property type="entry name" value="SDR_fam"/>
</dbReference>
<dbReference type="FunFam" id="3.40.50.720:FF:000173">
    <property type="entry name" value="3-oxoacyl-[acyl-carrier protein] reductase"/>
    <property type="match status" value="1"/>
</dbReference>
<keyword evidence="3" id="KW-1133">Transmembrane helix</keyword>
<dbReference type="PANTHER" id="PTHR42879:SF2">
    <property type="entry name" value="3-OXOACYL-[ACYL-CARRIER-PROTEIN] REDUCTASE FABG"/>
    <property type="match status" value="1"/>
</dbReference>
<gene>
    <name evidence="5" type="ORF">UFOPK2370_00125</name>
</gene>
<dbReference type="SMART" id="SM00822">
    <property type="entry name" value="PKS_KR"/>
    <property type="match status" value="1"/>
</dbReference>
<evidence type="ECO:0000256" key="2">
    <source>
        <dbReference type="ARBA" id="ARBA00023002"/>
    </source>
</evidence>
<reference evidence="5" key="1">
    <citation type="submission" date="2020-05" db="EMBL/GenBank/DDBJ databases">
        <authorList>
            <person name="Chiriac C."/>
            <person name="Salcher M."/>
            <person name="Ghai R."/>
            <person name="Kavagutti S V."/>
        </authorList>
    </citation>
    <scope>NUCLEOTIDE SEQUENCE</scope>
</reference>
<dbReference type="InterPro" id="IPR036291">
    <property type="entry name" value="NAD(P)-bd_dom_sf"/>
</dbReference>
<feature type="transmembrane region" description="Helical" evidence="3">
    <location>
        <begin position="120"/>
        <end position="141"/>
    </location>
</feature>
<dbReference type="SUPFAM" id="SSF51735">
    <property type="entry name" value="NAD(P)-binding Rossmann-fold domains"/>
    <property type="match status" value="1"/>
</dbReference>
<dbReference type="GO" id="GO:0016491">
    <property type="term" value="F:oxidoreductase activity"/>
    <property type="evidence" value="ECO:0007669"/>
    <property type="project" value="UniProtKB-KW"/>
</dbReference>
<dbReference type="PANTHER" id="PTHR42879">
    <property type="entry name" value="3-OXOACYL-(ACYL-CARRIER-PROTEIN) REDUCTASE"/>
    <property type="match status" value="1"/>
</dbReference>
<keyword evidence="3" id="KW-0812">Transmembrane</keyword>
<dbReference type="CDD" id="cd05333">
    <property type="entry name" value="BKR_SDR_c"/>
    <property type="match status" value="1"/>
</dbReference>
<feature type="domain" description="Ketoreductase" evidence="4">
    <location>
        <begin position="4"/>
        <end position="177"/>
    </location>
</feature>
<dbReference type="EMBL" id="CAEZXK010000002">
    <property type="protein sequence ID" value="CAB4679016.1"/>
    <property type="molecule type" value="Genomic_DNA"/>
</dbReference>
<organism evidence="5">
    <name type="scientific">freshwater metagenome</name>
    <dbReference type="NCBI Taxonomy" id="449393"/>
    <lineage>
        <taxon>unclassified sequences</taxon>
        <taxon>metagenomes</taxon>
        <taxon>ecological metagenomes</taxon>
    </lineage>
</organism>
<accession>A0A6J6MYE8</accession>
<dbReference type="InterPro" id="IPR050259">
    <property type="entry name" value="SDR"/>
</dbReference>
<dbReference type="InterPro" id="IPR057326">
    <property type="entry name" value="KR_dom"/>
</dbReference>
<sequence>MTERTVLVTGGNRGIGRSIAEEFVRQGHRVAVTVRSGEGPAGTLSVKADVTDPASLDAAFAEIEEKLGPVEILVANAGITRDTLLMRMTDEQFEEVVDTNLNGVFRVVRRASMGMIKKKFGRVILIGSVVGLLGSAGQINYSSTKAALVGMARSITRELGARNITANVIAPGFIDTDMTAALAEEQQAEYKKRIPAGRFASPEEVAKVVAWMASDEASYISGAVIPVDGGLGMGH</sequence>
<dbReference type="PRINTS" id="PR00080">
    <property type="entry name" value="SDRFAMILY"/>
</dbReference>
<evidence type="ECO:0000256" key="3">
    <source>
        <dbReference type="SAM" id="Phobius"/>
    </source>
</evidence>
<dbReference type="PRINTS" id="PR00081">
    <property type="entry name" value="GDHRDH"/>
</dbReference>
<keyword evidence="2" id="KW-0560">Oxidoreductase</keyword>
<proteinExistence type="inferred from homology"/>
<name>A0A6J6MYE8_9ZZZZ</name>